<comment type="subcellular location">
    <subcellularLocation>
        <location evidence="1">Cell envelope</location>
    </subcellularLocation>
</comment>
<evidence type="ECO:0000256" key="3">
    <source>
        <dbReference type="ARBA" id="ARBA00022968"/>
    </source>
</evidence>
<dbReference type="InterPro" id="IPR036249">
    <property type="entry name" value="Thioredoxin-like_sf"/>
</dbReference>
<sequence>MSGGLRAYRTEIRWTVVVVVLAVLGVVALWPRETEQPPAPGSTAAPRPAPDRTVDPAQRAAAGLQACAPAEGAPPPELAGATGSCLADGTRADLGAVVGDGPALINVWATWCAPCRTELPALQRYAERPGSVPVVGVQVLSDAASGLDLLTELGVRFPTVHDEDNRLRAALGVPAVLPASYVVTERGELRRIDPPVVFESADEVSDAVRRTLEGSR</sequence>
<keyword evidence="10" id="KW-1185">Reference proteome</keyword>
<protein>
    <submittedName>
        <fullName evidence="9">TlpA family protein disulfide reductase</fullName>
    </submittedName>
</protein>
<gene>
    <name evidence="9" type="ORF">AB8O55_17275</name>
</gene>
<evidence type="ECO:0000256" key="1">
    <source>
        <dbReference type="ARBA" id="ARBA00004196"/>
    </source>
</evidence>
<dbReference type="PROSITE" id="PS51352">
    <property type="entry name" value="THIOREDOXIN_2"/>
    <property type="match status" value="1"/>
</dbReference>
<dbReference type="InterPro" id="IPR017937">
    <property type="entry name" value="Thioredoxin_CS"/>
</dbReference>
<dbReference type="RefSeq" id="WP_345359141.1">
    <property type="nucleotide sequence ID" value="NZ_BAABII010000004.1"/>
</dbReference>
<dbReference type="Gene3D" id="3.40.30.10">
    <property type="entry name" value="Glutaredoxin"/>
    <property type="match status" value="1"/>
</dbReference>
<evidence type="ECO:0000256" key="2">
    <source>
        <dbReference type="ARBA" id="ARBA00022748"/>
    </source>
</evidence>
<keyword evidence="7" id="KW-0812">Transmembrane</keyword>
<evidence type="ECO:0000256" key="4">
    <source>
        <dbReference type="ARBA" id="ARBA00023157"/>
    </source>
</evidence>
<comment type="caution">
    <text evidence="9">The sequence shown here is derived from an EMBL/GenBank/DDBJ whole genome shotgun (WGS) entry which is preliminary data.</text>
</comment>
<feature type="domain" description="Thioredoxin" evidence="8">
    <location>
        <begin position="67"/>
        <end position="213"/>
    </location>
</feature>
<dbReference type="PANTHER" id="PTHR42852">
    <property type="entry name" value="THIOL:DISULFIDE INTERCHANGE PROTEIN DSBE"/>
    <property type="match status" value="1"/>
</dbReference>
<dbReference type="SUPFAM" id="SSF52833">
    <property type="entry name" value="Thioredoxin-like"/>
    <property type="match status" value="1"/>
</dbReference>
<evidence type="ECO:0000313" key="10">
    <source>
        <dbReference type="Proteomes" id="UP001564626"/>
    </source>
</evidence>
<evidence type="ECO:0000256" key="6">
    <source>
        <dbReference type="SAM" id="MobiDB-lite"/>
    </source>
</evidence>
<dbReference type="PANTHER" id="PTHR42852:SF6">
    <property type="entry name" value="THIOL:DISULFIDE INTERCHANGE PROTEIN DSBE"/>
    <property type="match status" value="1"/>
</dbReference>
<keyword evidence="3" id="KW-0735">Signal-anchor</keyword>
<feature type="region of interest" description="Disordered" evidence="6">
    <location>
        <begin position="33"/>
        <end position="79"/>
    </location>
</feature>
<keyword evidence="7" id="KW-1133">Transmembrane helix</keyword>
<dbReference type="Proteomes" id="UP001564626">
    <property type="component" value="Unassembled WGS sequence"/>
</dbReference>
<dbReference type="PROSITE" id="PS00194">
    <property type="entry name" value="THIOREDOXIN_1"/>
    <property type="match status" value="1"/>
</dbReference>
<feature type="compositionally biased region" description="Low complexity" evidence="6">
    <location>
        <begin position="56"/>
        <end position="71"/>
    </location>
</feature>
<keyword evidence="2" id="KW-0201">Cytochrome c-type biogenesis</keyword>
<evidence type="ECO:0000313" key="9">
    <source>
        <dbReference type="EMBL" id="MEY8041161.1"/>
    </source>
</evidence>
<name>A0ABV4CJ83_9PSEU</name>
<keyword evidence="4" id="KW-1015">Disulfide bond</keyword>
<proteinExistence type="predicted"/>
<accession>A0ABV4CJ83</accession>
<keyword evidence="7" id="KW-0472">Membrane</keyword>
<feature type="transmembrane region" description="Helical" evidence="7">
    <location>
        <begin position="12"/>
        <end position="30"/>
    </location>
</feature>
<dbReference type="InterPro" id="IPR050553">
    <property type="entry name" value="Thioredoxin_ResA/DsbE_sf"/>
</dbReference>
<evidence type="ECO:0000256" key="5">
    <source>
        <dbReference type="ARBA" id="ARBA00023284"/>
    </source>
</evidence>
<dbReference type="InterPro" id="IPR000866">
    <property type="entry name" value="AhpC/TSA"/>
</dbReference>
<organism evidence="9 10">
    <name type="scientific">Saccharopolyspora cebuensis</name>
    <dbReference type="NCBI Taxonomy" id="418759"/>
    <lineage>
        <taxon>Bacteria</taxon>
        <taxon>Bacillati</taxon>
        <taxon>Actinomycetota</taxon>
        <taxon>Actinomycetes</taxon>
        <taxon>Pseudonocardiales</taxon>
        <taxon>Pseudonocardiaceae</taxon>
        <taxon>Saccharopolyspora</taxon>
    </lineage>
</organism>
<dbReference type="InterPro" id="IPR013766">
    <property type="entry name" value="Thioredoxin_domain"/>
</dbReference>
<dbReference type="EMBL" id="JBGEHV010000032">
    <property type="protein sequence ID" value="MEY8041161.1"/>
    <property type="molecule type" value="Genomic_DNA"/>
</dbReference>
<reference evidence="9 10" key="1">
    <citation type="submission" date="2024-08" db="EMBL/GenBank/DDBJ databases">
        <title>Genome mining of Saccharopolyspora cebuensis PGLac3 from Nigerian medicinal plant.</title>
        <authorList>
            <person name="Ezeobiora C.E."/>
            <person name="Igbokwe N.H."/>
            <person name="Amin D.H."/>
            <person name="Mendie U.E."/>
        </authorList>
    </citation>
    <scope>NUCLEOTIDE SEQUENCE [LARGE SCALE GENOMIC DNA]</scope>
    <source>
        <strain evidence="9 10">PGLac3</strain>
    </source>
</reference>
<dbReference type="CDD" id="cd02966">
    <property type="entry name" value="TlpA_like_family"/>
    <property type="match status" value="1"/>
</dbReference>
<dbReference type="Pfam" id="PF00578">
    <property type="entry name" value="AhpC-TSA"/>
    <property type="match status" value="1"/>
</dbReference>
<evidence type="ECO:0000259" key="8">
    <source>
        <dbReference type="PROSITE" id="PS51352"/>
    </source>
</evidence>
<evidence type="ECO:0000256" key="7">
    <source>
        <dbReference type="SAM" id="Phobius"/>
    </source>
</evidence>
<keyword evidence="5" id="KW-0676">Redox-active center</keyword>